<evidence type="ECO:0000313" key="2">
    <source>
        <dbReference type="Proteomes" id="UP001165065"/>
    </source>
</evidence>
<proteinExistence type="predicted"/>
<keyword evidence="2" id="KW-1185">Reference proteome</keyword>
<organism evidence="1 2">
    <name type="scientific">Triparma columacea</name>
    <dbReference type="NCBI Taxonomy" id="722753"/>
    <lineage>
        <taxon>Eukaryota</taxon>
        <taxon>Sar</taxon>
        <taxon>Stramenopiles</taxon>
        <taxon>Ochrophyta</taxon>
        <taxon>Bolidophyceae</taxon>
        <taxon>Parmales</taxon>
        <taxon>Triparmaceae</taxon>
        <taxon>Triparma</taxon>
    </lineage>
</organism>
<name>A0A9W7G498_9STRA</name>
<reference evidence="2" key="1">
    <citation type="journal article" date="2023" name="Commun. Biol.">
        <title>Genome analysis of Parmales, the sister group of diatoms, reveals the evolutionary specialization of diatoms from phago-mixotrophs to photoautotrophs.</title>
        <authorList>
            <person name="Ban H."/>
            <person name="Sato S."/>
            <person name="Yoshikawa S."/>
            <person name="Yamada K."/>
            <person name="Nakamura Y."/>
            <person name="Ichinomiya M."/>
            <person name="Sato N."/>
            <person name="Blanc-Mathieu R."/>
            <person name="Endo H."/>
            <person name="Kuwata A."/>
            <person name="Ogata H."/>
        </authorList>
    </citation>
    <scope>NUCLEOTIDE SEQUENCE [LARGE SCALE GENOMIC DNA]</scope>
</reference>
<sequence>MEVGPVIMVDGDNSVSFTQICSHLKSSVELVEGSSSTGRWAVTGYRVGGGSIKRRVLRAGFRGLVNTLFPGLSGLDSQSGLKVYGCSNFAISCLSGVGGWGGDVEVLHNAKVKLEGKVGTVEVEWRDVEGGTLMGRGWGKRAKDMAGEVTRLRIKTLLGGRGGREEEVGTSRES</sequence>
<gene>
    <name evidence="1" type="ORF">TrCOL_g233</name>
</gene>
<dbReference type="Proteomes" id="UP001165065">
    <property type="component" value="Unassembled WGS sequence"/>
</dbReference>
<accession>A0A9W7G498</accession>
<dbReference type="AlphaFoldDB" id="A0A9W7G498"/>
<dbReference type="EMBL" id="BRYA01000780">
    <property type="protein sequence ID" value="GMI32385.1"/>
    <property type="molecule type" value="Genomic_DNA"/>
</dbReference>
<evidence type="ECO:0000313" key="1">
    <source>
        <dbReference type="EMBL" id="GMI32385.1"/>
    </source>
</evidence>
<protein>
    <submittedName>
        <fullName evidence="1">Uncharacterized protein</fullName>
    </submittedName>
</protein>
<comment type="caution">
    <text evidence="1">The sequence shown here is derived from an EMBL/GenBank/DDBJ whole genome shotgun (WGS) entry which is preliminary data.</text>
</comment>